<protein>
    <submittedName>
        <fullName evidence="1">Uncharacterized protein</fullName>
    </submittedName>
</protein>
<evidence type="ECO:0000313" key="2">
    <source>
        <dbReference type="Proteomes" id="UP001062846"/>
    </source>
</evidence>
<reference evidence="1" key="1">
    <citation type="submission" date="2022-02" db="EMBL/GenBank/DDBJ databases">
        <title>Plant Genome Project.</title>
        <authorList>
            <person name="Zhang R.-G."/>
        </authorList>
    </citation>
    <scope>NUCLEOTIDE SEQUENCE</scope>
    <source>
        <strain evidence="1">AT1</strain>
    </source>
</reference>
<keyword evidence="2" id="KW-1185">Reference proteome</keyword>
<organism evidence="1 2">
    <name type="scientific">Rhododendron molle</name>
    <name type="common">Chinese azalea</name>
    <name type="synonym">Azalea mollis</name>
    <dbReference type="NCBI Taxonomy" id="49168"/>
    <lineage>
        <taxon>Eukaryota</taxon>
        <taxon>Viridiplantae</taxon>
        <taxon>Streptophyta</taxon>
        <taxon>Embryophyta</taxon>
        <taxon>Tracheophyta</taxon>
        <taxon>Spermatophyta</taxon>
        <taxon>Magnoliopsida</taxon>
        <taxon>eudicotyledons</taxon>
        <taxon>Gunneridae</taxon>
        <taxon>Pentapetalae</taxon>
        <taxon>asterids</taxon>
        <taxon>Ericales</taxon>
        <taxon>Ericaceae</taxon>
        <taxon>Ericoideae</taxon>
        <taxon>Rhodoreae</taxon>
        <taxon>Rhododendron</taxon>
    </lineage>
</organism>
<proteinExistence type="predicted"/>
<sequence>MAATSDEEMDLLLSSFDQIYNDVTSGIARMQMLQSNCNAEVRNREALQLTANSLKLGQCFICPFSLFGSRGKKMMMMMKIMNSRMILALMILTAPRILDSSSERTRYPREKVAHFIGQLEQISELHDSYQAQKPGHFSEACILGFWNGQQYEGLT</sequence>
<accession>A0ACC0Q2A0</accession>
<name>A0ACC0Q2A0_RHOML</name>
<dbReference type="EMBL" id="CM046388">
    <property type="protein sequence ID" value="KAI8571397.1"/>
    <property type="molecule type" value="Genomic_DNA"/>
</dbReference>
<comment type="caution">
    <text evidence="1">The sequence shown here is derived from an EMBL/GenBank/DDBJ whole genome shotgun (WGS) entry which is preliminary data.</text>
</comment>
<gene>
    <name evidence="1" type="ORF">RHMOL_Rhmol01G0116800</name>
</gene>
<evidence type="ECO:0000313" key="1">
    <source>
        <dbReference type="EMBL" id="KAI8571397.1"/>
    </source>
</evidence>
<dbReference type="Proteomes" id="UP001062846">
    <property type="component" value="Chromosome 1"/>
</dbReference>